<protein>
    <submittedName>
        <fullName evidence="2">Putative lipoprotein</fullName>
    </submittedName>
</protein>
<reference key="2">
    <citation type="submission" date="2010-03" db="EMBL/GenBank/DDBJ databases">
        <authorList>
            <person name="Ma Z."/>
            <person name="Wang X."/>
            <person name="Liu H."/>
        </authorList>
    </citation>
    <scope>NUCLEOTIDE SEQUENCE</scope>
    <source>
        <strain>MP145</strain>
    </source>
</reference>
<dbReference type="EMBL" id="CP001991">
    <property type="protein sequence ID" value="ADE19935.1"/>
    <property type="molecule type" value="Genomic_DNA"/>
</dbReference>
<reference evidence="2 3" key="3">
    <citation type="journal article" date="2011" name="J. Bacteriol.">
        <title>Genome sequences of Mycoplasma alligatoris A21JP2T and Mycoplasma crocodyli MP145T.</title>
        <authorList>
            <person name="Brown D.R."/>
            <person name="Farmerie W.G."/>
            <person name="May M."/>
            <person name="Benders G.A."/>
            <person name="Durkin A.S."/>
            <person name="Hlavinka K."/>
            <person name="Hostetler J."/>
            <person name="Jackson J."/>
            <person name="Johnson J."/>
            <person name="Miller R.H."/>
            <person name="Paralanov V."/>
            <person name="Radune D."/>
            <person name="Szczypinski B."/>
            <person name="Glass J.I."/>
        </authorList>
    </citation>
    <scope>NUCLEOTIDE SEQUENCE [LARGE SCALE GENOMIC DNA]</scope>
    <source>
        <strain evidence="3">ATCC 51981 / MP145</strain>
    </source>
</reference>
<gene>
    <name evidence="2" type="ordered locus">MCRO_0194</name>
</gene>
<proteinExistence type="predicted"/>
<sequence length="176" mass="20158">MKIRKKAKLIIGLLPLVSLPLIMVSCNNERAKLYKVNKLLTDEFILQESSKKIPTIDFSKHKKEKCFENIESIQSNFRADTLWCLGAFVAPNKVNFKGKVFSYEIEKVNHLLGTSKADILINIYIDDFKENGKPTYIRNYTITMDGFKSTPSNHNHWVPNSDGSQDSCEICMTYNS</sequence>
<organism evidence="2 3">
    <name type="scientific">Mycoplasma crocodyli (strain ATCC 51981 / MP145)</name>
    <dbReference type="NCBI Taxonomy" id="512564"/>
    <lineage>
        <taxon>Bacteria</taxon>
        <taxon>Bacillati</taxon>
        <taxon>Mycoplasmatota</taxon>
        <taxon>Mollicutes</taxon>
        <taxon>Mycoplasmataceae</taxon>
        <taxon>Mycoplasma</taxon>
    </lineage>
</organism>
<evidence type="ECO:0000256" key="1">
    <source>
        <dbReference type="SAM" id="SignalP"/>
    </source>
</evidence>
<dbReference type="PROSITE" id="PS51257">
    <property type="entry name" value="PROKAR_LIPOPROTEIN"/>
    <property type="match status" value="1"/>
</dbReference>
<dbReference type="eggNOG" id="ENOG5031ZAX">
    <property type="taxonomic scope" value="Bacteria"/>
</dbReference>
<evidence type="ECO:0000313" key="3">
    <source>
        <dbReference type="Proteomes" id="UP000001845"/>
    </source>
</evidence>
<keyword evidence="3" id="KW-1185">Reference proteome</keyword>
<keyword evidence="1" id="KW-0732">Signal</keyword>
<evidence type="ECO:0000313" key="2">
    <source>
        <dbReference type="EMBL" id="ADE19935.1"/>
    </source>
</evidence>
<dbReference type="STRING" id="512564.MCRO_0194"/>
<dbReference type="RefSeq" id="WP_013054711.1">
    <property type="nucleotide sequence ID" value="NC_014014.1"/>
</dbReference>
<feature type="chain" id="PRO_5003070497" evidence="1">
    <location>
        <begin position="24"/>
        <end position="176"/>
    </location>
</feature>
<dbReference type="HOGENOM" id="CLU_1523509_0_0_14"/>
<dbReference type="OrthoDB" id="398601at2"/>
<dbReference type="AlphaFoldDB" id="D5E508"/>
<accession>D5E508</accession>
<dbReference type="KEGG" id="mcd:MCRO_0194"/>
<dbReference type="Proteomes" id="UP000001845">
    <property type="component" value="Chromosome"/>
</dbReference>
<feature type="signal peptide" evidence="1">
    <location>
        <begin position="1"/>
        <end position="23"/>
    </location>
</feature>
<name>D5E508_MYCCM</name>
<keyword evidence="2" id="KW-0449">Lipoprotein</keyword>
<reference evidence="3" key="1">
    <citation type="submission" date="2010-03" db="EMBL/GenBank/DDBJ databases">
        <title>The complete genome of Mycoplasma crocodyli MP145.</title>
        <authorList>
            <person name="Glass J.I."/>
            <person name="Durkin A.S."/>
            <person name="Hostetler J."/>
            <person name="Jackson J."/>
            <person name="Johnson J."/>
            <person name="May M.A."/>
            <person name="Paralanov V."/>
            <person name="Radune D."/>
            <person name="Szczypinski B."/>
            <person name="Brown D.R."/>
        </authorList>
    </citation>
    <scope>NUCLEOTIDE SEQUENCE [LARGE SCALE GENOMIC DNA]</scope>
    <source>
        <strain evidence="3">ATCC 51981 / MP145</strain>
    </source>
</reference>